<keyword evidence="5" id="KW-1185">Reference proteome</keyword>
<dbReference type="AlphaFoldDB" id="A0AA86PL87"/>
<keyword evidence="2" id="KW-0677">Repeat</keyword>
<evidence type="ECO:0000313" key="3">
    <source>
        <dbReference type="EMBL" id="CAI9937565.1"/>
    </source>
</evidence>
<dbReference type="Proteomes" id="UP001642409">
    <property type="component" value="Unassembled WGS sequence"/>
</dbReference>
<accession>A0AA86PL87</accession>
<name>A0AA86PL87_9EUKA</name>
<reference evidence="3" key="1">
    <citation type="submission" date="2023-06" db="EMBL/GenBank/DDBJ databases">
        <authorList>
            <person name="Kurt Z."/>
        </authorList>
    </citation>
    <scope>NUCLEOTIDE SEQUENCE</scope>
</reference>
<dbReference type="PROSITE" id="PS51450">
    <property type="entry name" value="LRR"/>
    <property type="match status" value="1"/>
</dbReference>
<evidence type="ECO:0000313" key="4">
    <source>
        <dbReference type="EMBL" id="CAL6029454.1"/>
    </source>
</evidence>
<dbReference type="PANTHER" id="PTHR46652">
    <property type="entry name" value="LEUCINE-RICH REPEAT AND IQ DOMAIN-CONTAINING PROTEIN 1-RELATED"/>
    <property type="match status" value="1"/>
</dbReference>
<evidence type="ECO:0000313" key="5">
    <source>
        <dbReference type="Proteomes" id="UP001642409"/>
    </source>
</evidence>
<dbReference type="InterPro" id="IPR032675">
    <property type="entry name" value="LRR_dom_sf"/>
</dbReference>
<dbReference type="PANTHER" id="PTHR46652:SF3">
    <property type="entry name" value="LEUCINE-RICH REPEAT-CONTAINING PROTEIN 9"/>
    <property type="match status" value="1"/>
</dbReference>
<proteinExistence type="predicted"/>
<protein>
    <submittedName>
        <fullName evidence="3">Leucine-rich repeat domain-containing protein</fullName>
    </submittedName>
    <submittedName>
        <fullName evidence="4">Leucine-rich_repeat domain-containing protein</fullName>
    </submittedName>
</protein>
<dbReference type="Gene3D" id="3.80.10.10">
    <property type="entry name" value="Ribonuclease Inhibitor"/>
    <property type="match status" value="1"/>
</dbReference>
<dbReference type="EMBL" id="CATOUU010000647">
    <property type="protein sequence ID" value="CAI9937565.1"/>
    <property type="molecule type" value="Genomic_DNA"/>
</dbReference>
<organism evidence="3">
    <name type="scientific">Hexamita inflata</name>
    <dbReference type="NCBI Taxonomy" id="28002"/>
    <lineage>
        <taxon>Eukaryota</taxon>
        <taxon>Metamonada</taxon>
        <taxon>Diplomonadida</taxon>
        <taxon>Hexamitidae</taxon>
        <taxon>Hexamitinae</taxon>
        <taxon>Hexamita</taxon>
    </lineage>
</organism>
<dbReference type="EMBL" id="CAXDID020000110">
    <property type="protein sequence ID" value="CAL6029454.1"/>
    <property type="molecule type" value="Genomic_DNA"/>
</dbReference>
<evidence type="ECO:0000256" key="1">
    <source>
        <dbReference type="ARBA" id="ARBA00022614"/>
    </source>
</evidence>
<gene>
    <name evidence="3" type="ORF">HINF_LOCUS25210</name>
    <name evidence="4" type="ORF">HINF_LOCUS32331</name>
</gene>
<dbReference type="InterPro" id="IPR001611">
    <property type="entry name" value="Leu-rich_rpt"/>
</dbReference>
<dbReference type="InterPro" id="IPR050836">
    <property type="entry name" value="SDS22/Internalin_LRR"/>
</dbReference>
<keyword evidence="1" id="KW-0433">Leucine-rich repeat</keyword>
<sequence>MQPEHLPNQNPTQQVTNQLQEQSNFVFNTQVVNETQNNDFKYLESQKIQKLKFLNCEEEIPNLNSEYVKELSIQNCNIKSLKEFRLNNLTSLTFSKGKLALNNDNLTQELNQFTKLKQLSLNGWKIDIGHIQLENLTKISLINCGLTQVDALRSNSNLEEVDLSVNHGMDVSALQYITKLKRLQLERCNLVNINGLKSLSKLEELNLYHNCNIDITPLQYLTKLINLNLRFCGLKNVDALRPLINIQELLIPSNEIIFIQPLEEMKQLYKLDADENMIQDILTINQLPNFRYFYFGDQLQLNTEQLKEATQLRNINFPITSLRQIQKQTVRFQSLRSNIHQQIEITIQKQCDNQQQFIFQVCSLLQTLNIRESQQ</sequence>
<comment type="caution">
    <text evidence="3">The sequence shown here is derived from an EMBL/GenBank/DDBJ whole genome shotgun (WGS) entry which is preliminary data.</text>
</comment>
<reference evidence="4 5" key="2">
    <citation type="submission" date="2024-07" db="EMBL/GenBank/DDBJ databases">
        <authorList>
            <person name="Akdeniz Z."/>
        </authorList>
    </citation>
    <scope>NUCLEOTIDE SEQUENCE [LARGE SCALE GENOMIC DNA]</scope>
</reference>
<dbReference type="SUPFAM" id="SSF52058">
    <property type="entry name" value="L domain-like"/>
    <property type="match status" value="1"/>
</dbReference>
<evidence type="ECO:0000256" key="2">
    <source>
        <dbReference type="ARBA" id="ARBA00022737"/>
    </source>
</evidence>